<gene>
    <name evidence="1" type="ORF">Acr_00g0021640</name>
</gene>
<dbReference type="Proteomes" id="UP000585474">
    <property type="component" value="Unassembled WGS sequence"/>
</dbReference>
<keyword evidence="2" id="KW-1185">Reference proteome</keyword>
<evidence type="ECO:0000313" key="2">
    <source>
        <dbReference type="Proteomes" id="UP000585474"/>
    </source>
</evidence>
<accession>A0A7J0DCB5</accession>
<keyword evidence="1" id="KW-0689">Ribosomal protein</keyword>
<evidence type="ECO:0000313" key="1">
    <source>
        <dbReference type="EMBL" id="GFS32268.1"/>
    </source>
</evidence>
<name>A0A7J0DCB5_9ERIC</name>
<sequence length="97" mass="10583">MPLPDKHSGMVNRLCHTRLEHQCLEASLEEVLHSKSQDIIKLVLALIQQTVPVHPPQKGFTLENPAGVLLIKGQKHSSSVMDVAEGILNPPKLPLAA</sequence>
<reference evidence="2" key="1">
    <citation type="submission" date="2019-07" db="EMBL/GenBank/DDBJ databases">
        <title>De Novo Assembly of kiwifruit Actinidia rufa.</title>
        <authorList>
            <person name="Sugita-Konishi S."/>
            <person name="Sato K."/>
            <person name="Mori E."/>
            <person name="Abe Y."/>
            <person name="Kisaki G."/>
            <person name="Hamano K."/>
            <person name="Suezawa K."/>
            <person name="Otani M."/>
            <person name="Fukuda T."/>
            <person name="Manabe T."/>
            <person name="Gomi K."/>
            <person name="Tabuchi M."/>
            <person name="Akimitsu K."/>
            <person name="Kataoka I."/>
        </authorList>
    </citation>
    <scope>NUCLEOTIDE SEQUENCE [LARGE SCALE GENOMIC DNA]</scope>
    <source>
        <strain evidence="2">cv. Fuchu</strain>
    </source>
</reference>
<dbReference type="AlphaFoldDB" id="A0A7J0DCB5"/>
<protein>
    <submittedName>
        <fullName evidence="1">Ribosomal protein S4</fullName>
    </submittedName>
</protein>
<organism evidence="1 2">
    <name type="scientific">Actinidia rufa</name>
    <dbReference type="NCBI Taxonomy" id="165716"/>
    <lineage>
        <taxon>Eukaryota</taxon>
        <taxon>Viridiplantae</taxon>
        <taxon>Streptophyta</taxon>
        <taxon>Embryophyta</taxon>
        <taxon>Tracheophyta</taxon>
        <taxon>Spermatophyta</taxon>
        <taxon>Magnoliopsida</taxon>
        <taxon>eudicotyledons</taxon>
        <taxon>Gunneridae</taxon>
        <taxon>Pentapetalae</taxon>
        <taxon>asterids</taxon>
        <taxon>Ericales</taxon>
        <taxon>Actinidiaceae</taxon>
        <taxon>Actinidia</taxon>
    </lineage>
</organism>
<proteinExistence type="predicted"/>
<comment type="caution">
    <text evidence="1">The sequence shown here is derived from an EMBL/GenBank/DDBJ whole genome shotgun (WGS) entry which is preliminary data.</text>
</comment>
<dbReference type="GO" id="GO:0005840">
    <property type="term" value="C:ribosome"/>
    <property type="evidence" value="ECO:0007669"/>
    <property type="project" value="UniProtKB-KW"/>
</dbReference>
<dbReference type="EMBL" id="BJWL01000160">
    <property type="protein sequence ID" value="GFS32268.1"/>
    <property type="molecule type" value="Genomic_DNA"/>
</dbReference>
<keyword evidence="1" id="KW-0687">Ribonucleoprotein</keyword>